<dbReference type="EMBL" id="QMFY01000025">
    <property type="protein sequence ID" value="RAV97889.1"/>
    <property type="molecule type" value="Genomic_DNA"/>
</dbReference>
<accession>A0A364XU99</accession>
<keyword evidence="3" id="KW-0560">Oxidoreductase</keyword>
<dbReference type="InterPro" id="IPR015590">
    <property type="entry name" value="Aldehyde_DH_dom"/>
</dbReference>
<gene>
    <name evidence="5" type="ORF">DQQ10_26395</name>
</gene>
<evidence type="ECO:0000259" key="4">
    <source>
        <dbReference type="Pfam" id="PF00171"/>
    </source>
</evidence>
<feature type="domain" description="Aldehyde dehydrogenase" evidence="4">
    <location>
        <begin position="2"/>
        <end position="447"/>
    </location>
</feature>
<keyword evidence="2" id="KW-0521">NADP</keyword>
<dbReference type="InterPro" id="IPR016162">
    <property type="entry name" value="Ald_DH_N"/>
</dbReference>
<dbReference type="FunFam" id="3.40.605.10:FF:000012">
    <property type="entry name" value="NAD-dependent succinate-semialdehyde dehydrogenase"/>
    <property type="match status" value="1"/>
</dbReference>
<comment type="similarity">
    <text evidence="1">Belongs to the aldehyde dehydrogenase family.</text>
</comment>
<dbReference type="AlphaFoldDB" id="A0A364XU99"/>
<dbReference type="InterPro" id="IPR016161">
    <property type="entry name" value="Ald_DH/histidinol_DH"/>
</dbReference>
<dbReference type="PANTHER" id="PTHR43217">
    <property type="entry name" value="SUCCINATE SEMIALDEHYDE DEHYDROGENASE [NAD(P)+] SAD"/>
    <property type="match status" value="1"/>
</dbReference>
<dbReference type="FunFam" id="3.40.309.10:FF:000009">
    <property type="entry name" value="Aldehyde dehydrogenase A"/>
    <property type="match status" value="1"/>
</dbReference>
<dbReference type="OrthoDB" id="9762913at2"/>
<dbReference type="InterPro" id="IPR044148">
    <property type="entry name" value="ALDH_GabD1-like"/>
</dbReference>
<dbReference type="SUPFAM" id="SSF53720">
    <property type="entry name" value="ALDH-like"/>
    <property type="match status" value="1"/>
</dbReference>
<proteinExistence type="inferred from homology"/>
<evidence type="ECO:0000313" key="6">
    <source>
        <dbReference type="Proteomes" id="UP000251889"/>
    </source>
</evidence>
<dbReference type="GO" id="GO:0004777">
    <property type="term" value="F:succinate-semialdehyde dehydrogenase (NAD+) activity"/>
    <property type="evidence" value="ECO:0007669"/>
    <property type="project" value="TreeGrafter"/>
</dbReference>
<dbReference type="PANTHER" id="PTHR43217:SF1">
    <property type="entry name" value="SUCCINATE SEMIALDEHYDE DEHYDROGENASE [NAD(P)+] SAD"/>
    <property type="match status" value="1"/>
</dbReference>
<protein>
    <submittedName>
        <fullName evidence="5">NAD-dependent succinate-semialdehyde dehydrogenase</fullName>
    </submittedName>
</protein>
<dbReference type="RefSeq" id="WP_112749952.1">
    <property type="nucleotide sequence ID" value="NZ_QMFY01000025.1"/>
</dbReference>
<name>A0A364XU99_9BACT</name>
<dbReference type="InterPro" id="IPR047110">
    <property type="entry name" value="GABD/Sad-like"/>
</dbReference>
<dbReference type="GO" id="GO:0004030">
    <property type="term" value="F:aldehyde dehydrogenase [NAD(P)+] activity"/>
    <property type="evidence" value="ECO:0007669"/>
    <property type="project" value="InterPro"/>
</dbReference>
<dbReference type="Pfam" id="PF00171">
    <property type="entry name" value="Aldedh"/>
    <property type="match status" value="1"/>
</dbReference>
<keyword evidence="6" id="KW-1185">Reference proteome</keyword>
<dbReference type="Gene3D" id="3.40.309.10">
    <property type="entry name" value="Aldehyde Dehydrogenase, Chain A, domain 2"/>
    <property type="match status" value="1"/>
</dbReference>
<dbReference type="Gene3D" id="3.40.605.10">
    <property type="entry name" value="Aldehyde Dehydrogenase, Chain A, domain 1"/>
    <property type="match status" value="1"/>
</dbReference>
<dbReference type="Proteomes" id="UP000251889">
    <property type="component" value="Unassembled WGS sequence"/>
</dbReference>
<evidence type="ECO:0000313" key="5">
    <source>
        <dbReference type="EMBL" id="RAV97889.1"/>
    </source>
</evidence>
<sequence length="450" mass="49393">MFKSVHPFDQSIVAQYDVLSAAELDKCLETSASAYRHWRKTSFEHRRELILTVAGLLRKNKEKYARLMTLEMGKLLSESTIELEKTIRGCEYYAHHAEDFLRDEIIYTEATKSFVTYQPTGAILGIMPWNFPFWQVFRFALPALMAGNVALLKHAPNVTGCALAIAALFKEAGFPDGVLQSLVIDVDLVERIIASPVVQGVALTGSEYAGSQVASLAGKHIKKSVLELGGSDPFIILSDANLDKTVKVAVQSRMQNAGQSCIAAKRFIVLESIREEFMEKFERGIRALKQGDPFQEGITTGPMARIDLAEKLEQQLQKCIDAGAKLIVGGTRSGCNFTPTLLDNVKQGMPAFEEEIFGPVASVVTVKTIEEAIDVANASRYGLGASVWTEDLKKGEQVARLIESGSVFVNSLMRSDARLPFGGIKKSGYGRELSLAGIREFVNTKTISLT</sequence>
<evidence type="ECO:0000256" key="2">
    <source>
        <dbReference type="ARBA" id="ARBA00022857"/>
    </source>
</evidence>
<reference evidence="5 6" key="1">
    <citation type="submission" date="2018-06" db="EMBL/GenBank/DDBJ databases">
        <title>Chryseolinea flavus sp. nov., a member of the phylum Bacteroidetes isolated from soil.</title>
        <authorList>
            <person name="Li Y."/>
            <person name="Wang J."/>
        </authorList>
    </citation>
    <scope>NUCLEOTIDE SEQUENCE [LARGE SCALE GENOMIC DNA]</scope>
    <source>
        <strain evidence="5 6">SDU1-6</strain>
    </source>
</reference>
<evidence type="ECO:0000256" key="1">
    <source>
        <dbReference type="ARBA" id="ARBA00009986"/>
    </source>
</evidence>
<dbReference type="CDD" id="cd07100">
    <property type="entry name" value="ALDH_SSADH1_GabD1"/>
    <property type="match status" value="1"/>
</dbReference>
<comment type="caution">
    <text evidence="5">The sequence shown here is derived from an EMBL/GenBank/DDBJ whole genome shotgun (WGS) entry which is preliminary data.</text>
</comment>
<organism evidence="5 6">
    <name type="scientific">Pseudochryseolinea flava</name>
    <dbReference type="NCBI Taxonomy" id="2059302"/>
    <lineage>
        <taxon>Bacteria</taxon>
        <taxon>Pseudomonadati</taxon>
        <taxon>Bacteroidota</taxon>
        <taxon>Cytophagia</taxon>
        <taxon>Cytophagales</taxon>
        <taxon>Fulvivirgaceae</taxon>
        <taxon>Pseudochryseolinea</taxon>
    </lineage>
</organism>
<evidence type="ECO:0000256" key="3">
    <source>
        <dbReference type="ARBA" id="ARBA00023002"/>
    </source>
</evidence>
<dbReference type="InterPro" id="IPR016163">
    <property type="entry name" value="Ald_DH_C"/>
</dbReference>